<name>A0A6M3JJV4_9ZZZZ</name>
<evidence type="ECO:0000313" key="1">
    <source>
        <dbReference type="EMBL" id="QJA70213.1"/>
    </source>
</evidence>
<organism evidence="1">
    <name type="scientific">viral metagenome</name>
    <dbReference type="NCBI Taxonomy" id="1070528"/>
    <lineage>
        <taxon>unclassified sequences</taxon>
        <taxon>metagenomes</taxon>
        <taxon>organismal metagenomes</taxon>
    </lineage>
</organism>
<gene>
    <name evidence="1" type="ORF">MM415A03888_0007</name>
</gene>
<proteinExistence type="predicted"/>
<accession>A0A6M3JJV4</accession>
<sequence>MDEVKVNSDNGCMRLHQPETTALSKATETPINGTNWTPEQFFEAQRLMRYYEGQEGIAHLNRAYIVYKTIYERGYLAGGYSTVEEWAHAEGKSKRSFMNLSALGKMATELLGAINELGIQDIEHAKLTLLLPELKEHIHDKEHVKEIIQETRQLGYRDLKAKYKHAPVQMDFRAILSKVTRPGKTIEFTGCIFPIDISPQNIYETFGGRECRVHIYLLENDNG</sequence>
<dbReference type="EMBL" id="MT141773">
    <property type="protein sequence ID" value="QJA70213.1"/>
    <property type="molecule type" value="Genomic_DNA"/>
</dbReference>
<dbReference type="AlphaFoldDB" id="A0A6M3JJV4"/>
<reference evidence="1" key="1">
    <citation type="submission" date="2020-03" db="EMBL/GenBank/DDBJ databases">
        <title>The deep terrestrial virosphere.</title>
        <authorList>
            <person name="Holmfeldt K."/>
            <person name="Nilsson E."/>
            <person name="Simone D."/>
            <person name="Lopez-Fernandez M."/>
            <person name="Wu X."/>
            <person name="de Brujin I."/>
            <person name="Lundin D."/>
            <person name="Andersson A."/>
            <person name="Bertilsson S."/>
            <person name="Dopson M."/>
        </authorList>
    </citation>
    <scope>NUCLEOTIDE SEQUENCE</scope>
    <source>
        <strain evidence="1">MM415A03888</strain>
    </source>
</reference>
<protein>
    <submittedName>
        <fullName evidence="1">Uncharacterized protein</fullName>
    </submittedName>
</protein>